<gene>
    <name evidence="1" type="ORF">H9Q72_011105</name>
</gene>
<sequence length="129" mass="14503">MSPIHAKLPQDPYLVDFIHHSQSLPPDHVIVVDHETGVKATITELITAVCEYRVRLGQELGMDILCSVREGEEVFVATMFPPGYDFLVAFLASRSVLEWFLWQQNCCPKKLPTLSLNLGRGSYCVIRSA</sequence>
<dbReference type="AlphaFoldDB" id="A0A9P7HJM2"/>
<proteinExistence type="predicted"/>
<reference evidence="1" key="2">
    <citation type="submission" date="2020-10" db="EMBL/GenBank/DDBJ databases">
        <authorList>
            <person name="Peck L.D."/>
            <person name="Nowell R.W."/>
            <person name="Flood J."/>
            <person name="Ryan M.J."/>
            <person name="Barraclough T.G."/>
        </authorList>
    </citation>
    <scope>NUCLEOTIDE SEQUENCE</scope>
    <source>
        <strain evidence="1">IMI 127659i</strain>
    </source>
</reference>
<dbReference type="EMBL" id="JADFTT010000510">
    <property type="protein sequence ID" value="KAG5760783.1"/>
    <property type="molecule type" value="Genomic_DNA"/>
</dbReference>
<organism evidence="1 2">
    <name type="scientific">Fusarium xylarioides</name>
    <dbReference type="NCBI Taxonomy" id="221167"/>
    <lineage>
        <taxon>Eukaryota</taxon>
        <taxon>Fungi</taxon>
        <taxon>Dikarya</taxon>
        <taxon>Ascomycota</taxon>
        <taxon>Pezizomycotina</taxon>
        <taxon>Sordariomycetes</taxon>
        <taxon>Hypocreomycetidae</taxon>
        <taxon>Hypocreales</taxon>
        <taxon>Nectriaceae</taxon>
        <taxon>Fusarium</taxon>
        <taxon>Fusarium fujikuroi species complex</taxon>
    </lineage>
</organism>
<dbReference type="Proteomes" id="UP000750502">
    <property type="component" value="Unassembled WGS sequence"/>
</dbReference>
<reference evidence="1" key="1">
    <citation type="journal article" date="2020" name="bioRxiv">
        <title>Historical genomics reveals the evolutionary mechanisms behind multiple outbreaks of the host-specific coffee wilt pathogen Fusarium xylarioides.</title>
        <authorList>
            <person name="Peck D."/>
            <person name="Nowell R.W."/>
            <person name="Flood J."/>
            <person name="Ryan M.J."/>
            <person name="Barraclough T.G."/>
        </authorList>
    </citation>
    <scope>NUCLEOTIDE SEQUENCE</scope>
    <source>
        <strain evidence="1">IMI 127659i</strain>
    </source>
</reference>
<dbReference type="OrthoDB" id="6614653at2759"/>
<evidence type="ECO:0000313" key="2">
    <source>
        <dbReference type="Proteomes" id="UP000750502"/>
    </source>
</evidence>
<accession>A0A9P7HJM2</accession>
<comment type="caution">
    <text evidence="1">The sequence shown here is derived from an EMBL/GenBank/DDBJ whole genome shotgun (WGS) entry which is preliminary data.</text>
</comment>
<keyword evidence="2" id="KW-1185">Reference proteome</keyword>
<name>A0A9P7HJM2_9HYPO</name>
<protein>
    <submittedName>
        <fullName evidence="1">Uncharacterized protein</fullName>
    </submittedName>
</protein>
<evidence type="ECO:0000313" key="1">
    <source>
        <dbReference type="EMBL" id="KAG5760783.1"/>
    </source>
</evidence>